<reference evidence="1 2" key="1">
    <citation type="submission" date="2019-09" db="EMBL/GenBank/DDBJ databases">
        <title>Report of infection by Mycobacterium simiae a patient suffering from pulmonary tuberculosis.</title>
        <authorList>
            <person name="Mohanty P.S."/>
            <person name="Bansal A.K."/>
            <person name="Singh H."/>
            <person name="Sharma S."/>
            <person name="Patil S.A."/>
            <person name="Upadhaya P."/>
            <person name="Singh P.K."/>
            <person name="Kumar D."/>
            <person name="Kumar S."/>
            <person name="Singh R.K."/>
            <person name="Chaudhary B."/>
        </authorList>
    </citation>
    <scope>NUCLEOTIDE SEQUENCE [LARGE SCALE GENOMIC DNA]</scope>
    <source>
        <strain evidence="1 2">JAL-560-SIM</strain>
    </source>
</reference>
<name>A0A5B1BLB3_MYCSI</name>
<evidence type="ECO:0000313" key="1">
    <source>
        <dbReference type="EMBL" id="KAA1248223.1"/>
    </source>
</evidence>
<dbReference type="EMBL" id="VTZN01000183">
    <property type="protein sequence ID" value="KAA1248223.1"/>
    <property type="molecule type" value="Genomic_DNA"/>
</dbReference>
<dbReference type="RefSeq" id="WP_149655897.1">
    <property type="nucleotide sequence ID" value="NZ_VTZN01000183.1"/>
</dbReference>
<keyword evidence="2" id="KW-1185">Reference proteome</keyword>
<gene>
    <name evidence="1" type="ORF">F0Q45_21750</name>
</gene>
<evidence type="ECO:0000313" key="2">
    <source>
        <dbReference type="Proteomes" id="UP000324701"/>
    </source>
</evidence>
<accession>A0A5B1BLB3</accession>
<comment type="caution">
    <text evidence="1">The sequence shown here is derived from an EMBL/GenBank/DDBJ whole genome shotgun (WGS) entry which is preliminary data.</text>
</comment>
<organism evidence="1 2">
    <name type="scientific">Mycobacterium simiae</name>
    <name type="common">Mycobacterium habana</name>
    <dbReference type="NCBI Taxonomy" id="1784"/>
    <lineage>
        <taxon>Bacteria</taxon>
        <taxon>Bacillati</taxon>
        <taxon>Actinomycetota</taxon>
        <taxon>Actinomycetes</taxon>
        <taxon>Mycobacteriales</taxon>
        <taxon>Mycobacteriaceae</taxon>
        <taxon>Mycobacterium</taxon>
        <taxon>Mycobacterium simiae complex</taxon>
    </lineage>
</organism>
<sequence>MNTDQDSKDALLWRVKTAMSQMAPEELTVDELRPIAVILEASIGREYLRRTYSKIPYDVIRLDNERTRRRAVAPGR</sequence>
<dbReference type="AlphaFoldDB" id="A0A5B1BLB3"/>
<protein>
    <submittedName>
        <fullName evidence="1">Uncharacterized protein</fullName>
    </submittedName>
</protein>
<dbReference type="Proteomes" id="UP000324701">
    <property type="component" value="Unassembled WGS sequence"/>
</dbReference>
<proteinExistence type="predicted"/>